<dbReference type="Pfam" id="PF00561">
    <property type="entry name" value="Abhydrolase_1"/>
    <property type="match status" value="1"/>
</dbReference>
<dbReference type="InterPro" id="IPR000073">
    <property type="entry name" value="AB_hydrolase_1"/>
</dbReference>
<reference evidence="3" key="1">
    <citation type="journal article" date="2014" name="Int. J. Syst. Evol. Microbiol.">
        <title>Complete genome sequence of Corynebacterium casei LMG S-19264T (=DSM 44701T), isolated from a smear-ripened cheese.</title>
        <authorList>
            <consortium name="US DOE Joint Genome Institute (JGI-PGF)"/>
            <person name="Walter F."/>
            <person name="Albersmeier A."/>
            <person name="Kalinowski J."/>
            <person name="Ruckert C."/>
        </authorList>
    </citation>
    <scope>NUCLEOTIDE SEQUENCE</scope>
    <source>
        <strain evidence="3">JCM 14359</strain>
    </source>
</reference>
<dbReference type="Proteomes" id="UP000653099">
    <property type="component" value="Unassembled WGS sequence"/>
</dbReference>
<gene>
    <name evidence="3" type="ORF">GCM10008995_18140</name>
</gene>
<dbReference type="InterPro" id="IPR029058">
    <property type="entry name" value="AB_hydrolase_fold"/>
</dbReference>
<dbReference type="PRINTS" id="PR00111">
    <property type="entry name" value="ABHYDROLASE"/>
</dbReference>
<evidence type="ECO:0000313" key="4">
    <source>
        <dbReference type="Proteomes" id="UP000653099"/>
    </source>
</evidence>
<dbReference type="AlphaFoldDB" id="A0A830EPE8"/>
<reference evidence="3" key="2">
    <citation type="submission" date="2020-09" db="EMBL/GenBank/DDBJ databases">
        <authorList>
            <person name="Sun Q."/>
            <person name="Ohkuma M."/>
        </authorList>
    </citation>
    <scope>NUCLEOTIDE SEQUENCE</scope>
    <source>
        <strain evidence="3">JCM 14359</strain>
    </source>
</reference>
<dbReference type="SUPFAM" id="SSF53474">
    <property type="entry name" value="alpha/beta-Hydrolases"/>
    <property type="match status" value="1"/>
</dbReference>
<evidence type="ECO:0000313" key="3">
    <source>
        <dbReference type="EMBL" id="GGJ08657.1"/>
    </source>
</evidence>
<dbReference type="Gene3D" id="3.40.50.1820">
    <property type="entry name" value="alpha/beta hydrolase"/>
    <property type="match status" value="1"/>
</dbReference>
<keyword evidence="1 3" id="KW-0378">Hydrolase</keyword>
<evidence type="ECO:0000256" key="1">
    <source>
        <dbReference type="ARBA" id="ARBA00022801"/>
    </source>
</evidence>
<proteinExistence type="predicted"/>
<dbReference type="PANTHER" id="PTHR43329">
    <property type="entry name" value="EPOXIDE HYDROLASE"/>
    <property type="match status" value="1"/>
</dbReference>
<name>A0A830EPE8_9EURY</name>
<feature type="domain" description="AB hydrolase-1" evidence="2">
    <location>
        <begin position="37"/>
        <end position="281"/>
    </location>
</feature>
<evidence type="ECO:0000259" key="2">
    <source>
        <dbReference type="Pfam" id="PF00561"/>
    </source>
</evidence>
<organism evidence="3 4">
    <name type="scientific">Halobellus salinus</name>
    <dbReference type="NCBI Taxonomy" id="931585"/>
    <lineage>
        <taxon>Archaea</taxon>
        <taxon>Methanobacteriati</taxon>
        <taxon>Methanobacteriota</taxon>
        <taxon>Stenosarchaea group</taxon>
        <taxon>Halobacteria</taxon>
        <taxon>Halobacteriales</taxon>
        <taxon>Haloferacaceae</taxon>
        <taxon>Halobellus</taxon>
    </lineage>
</organism>
<dbReference type="OrthoDB" id="299757at2157"/>
<dbReference type="GO" id="GO:0016787">
    <property type="term" value="F:hydrolase activity"/>
    <property type="evidence" value="ECO:0007669"/>
    <property type="project" value="UniProtKB-KW"/>
</dbReference>
<keyword evidence="4" id="KW-1185">Reference proteome</keyword>
<dbReference type="RefSeq" id="WP_188787087.1">
    <property type="nucleotide sequence ID" value="NZ_BMOC01000010.1"/>
</dbReference>
<protein>
    <submittedName>
        <fullName evidence="3">Alpha/beta hydrolase</fullName>
    </submittedName>
</protein>
<dbReference type="PRINTS" id="PR00412">
    <property type="entry name" value="EPOXHYDRLASE"/>
</dbReference>
<dbReference type="InterPro" id="IPR000639">
    <property type="entry name" value="Epox_hydrolase-like"/>
</dbReference>
<sequence>MNGLELSETDCPGTATSLEVGEVTLHAVVAGPDDGEPVVLLHGFPECWYAWHDLLGPLTAAGYRVIAPDQRGYNRSDKPRPVSAYRPDALARDISGLLDAVGAADAHVVGHDWGALVAWWLALHDPDRVRTLSALNVPHPTAFRRALVSDPRQLLRSWYALFFQLPWLPEAAARFDNWRIAVESMADTSRPGAFDTVDFDRYRRAWNVAGAYRSMVHWYRAVVRENARPRRDRVDPPTLVLWGAEDAFLRRSLAAKSSAYCDRGRLVLWEDATHWLHHEHPGRVVDQLTRQFEIADEP</sequence>
<comment type="caution">
    <text evidence="3">The sequence shown here is derived from an EMBL/GenBank/DDBJ whole genome shotgun (WGS) entry which is preliminary data.</text>
</comment>
<dbReference type="EMBL" id="BMOC01000010">
    <property type="protein sequence ID" value="GGJ08657.1"/>
    <property type="molecule type" value="Genomic_DNA"/>
</dbReference>
<accession>A0A830EPE8</accession>